<dbReference type="PANTHER" id="PTHR47965:SF101">
    <property type="entry name" value="HYPOTHETICAL ASPARTYL PROTEASE (EUROFUNG)-RELATED"/>
    <property type="match status" value="1"/>
</dbReference>
<keyword evidence="3" id="KW-1133">Transmembrane helix</keyword>
<dbReference type="CDD" id="cd05471">
    <property type="entry name" value="pepsin_like"/>
    <property type="match status" value="1"/>
</dbReference>
<reference evidence="6 7" key="1">
    <citation type="submission" date="2016-07" db="EMBL/GenBank/DDBJ databases">
        <title>Pervasive Adenine N6-methylation of Active Genes in Fungi.</title>
        <authorList>
            <consortium name="DOE Joint Genome Institute"/>
            <person name="Mondo S.J."/>
            <person name="Dannebaum R.O."/>
            <person name="Kuo R.C."/>
            <person name="Labutti K."/>
            <person name="Haridas S."/>
            <person name="Kuo A."/>
            <person name="Salamov A."/>
            <person name="Ahrendt S.R."/>
            <person name="Lipzen A."/>
            <person name="Sullivan W."/>
            <person name="Andreopoulos W.B."/>
            <person name="Clum A."/>
            <person name="Lindquist E."/>
            <person name="Daum C."/>
            <person name="Ramamoorthy G.K."/>
            <person name="Gryganskyi A."/>
            <person name="Culley D."/>
            <person name="Magnuson J.K."/>
            <person name="James T.Y."/>
            <person name="O'Malley M.A."/>
            <person name="Stajich J.E."/>
            <person name="Spatafora J.W."/>
            <person name="Visel A."/>
            <person name="Grigoriev I.V."/>
        </authorList>
    </citation>
    <scope>NUCLEOTIDE SEQUENCE [LARGE SCALE GENOMIC DNA]</scope>
    <source>
        <strain evidence="6 7">CBS 115471</strain>
    </source>
</reference>
<dbReference type="Gene3D" id="2.40.70.10">
    <property type="entry name" value="Acid Proteases"/>
    <property type="match status" value="2"/>
</dbReference>
<dbReference type="SUPFAM" id="SSF50630">
    <property type="entry name" value="Acid proteases"/>
    <property type="match status" value="1"/>
</dbReference>
<dbReference type="STRING" id="1231657.A0A1Y2AAJ0"/>
<dbReference type="GO" id="GO:0006508">
    <property type="term" value="P:proteolysis"/>
    <property type="evidence" value="ECO:0007669"/>
    <property type="project" value="InterPro"/>
</dbReference>
<dbReference type="InterPro" id="IPR021109">
    <property type="entry name" value="Peptidase_aspartic_dom_sf"/>
</dbReference>
<dbReference type="InterPro" id="IPR001461">
    <property type="entry name" value="Aspartic_peptidase_A1"/>
</dbReference>
<feature type="transmembrane region" description="Helical" evidence="3">
    <location>
        <begin position="462"/>
        <end position="487"/>
    </location>
</feature>
<comment type="similarity">
    <text evidence="1">Belongs to the peptidase A1 family.</text>
</comment>
<dbReference type="AlphaFoldDB" id="A0A1Y2AAJ0"/>
<dbReference type="GO" id="GO:0031505">
    <property type="term" value="P:fungal-type cell wall organization"/>
    <property type="evidence" value="ECO:0007669"/>
    <property type="project" value="TreeGrafter"/>
</dbReference>
<feature type="domain" description="Peptidase A1" evidence="5">
    <location>
        <begin position="69"/>
        <end position="423"/>
    </location>
</feature>
<dbReference type="GO" id="GO:0004190">
    <property type="term" value="F:aspartic-type endopeptidase activity"/>
    <property type="evidence" value="ECO:0007669"/>
    <property type="project" value="InterPro"/>
</dbReference>
<dbReference type="PANTHER" id="PTHR47965">
    <property type="entry name" value="ASPARTYL PROTEASE-RELATED"/>
    <property type="match status" value="1"/>
</dbReference>
<dbReference type="Pfam" id="PF00026">
    <property type="entry name" value="Asp"/>
    <property type="match status" value="1"/>
</dbReference>
<keyword evidence="3" id="KW-0812">Transmembrane</keyword>
<evidence type="ECO:0000313" key="6">
    <source>
        <dbReference type="EMBL" id="ORY19593.1"/>
    </source>
</evidence>
<evidence type="ECO:0000256" key="3">
    <source>
        <dbReference type="SAM" id="Phobius"/>
    </source>
</evidence>
<feature type="region of interest" description="Disordered" evidence="2">
    <location>
        <begin position="438"/>
        <end position="459"/>
    </location>
</feature>
<protein>
    <submittedName>
        <fullName evidence="6">Aspartic peptidase domain-containing protein</fullName>
    </submittedName>
</protein>
<feature type="chain" id="PRO_5013028164" evidence="4">
    <location>
        <begin position="29"/>
        <end position="623"/>
    </location>
</feature>
<comment type="caution">
    <text evidence="6">The sequence shown here is derived from an EMBL/GenBank/DDBJ whole genome shotgun (WGS) entry which is preliminary data.</text>
</comment>
<feature type="signal peptide" evidence="4">
    <location>
        <begin position="1"/>
        <end position="28"/>
    </location>
</feature>
<dbReference type="EMBL" id="MCFA01000002">
    <property type="protein sequence ID" value="ORY19593.1"/>
    <property type="molecule type" value="Genomic_DNA"/>
</dbReference>
<dbReference type="InterPro" id="IPR033121">
    <property type="entry name" value="PEPTIDASE_A1"/>
</dbReference>
<evidence type="ECO:0000256" key="1">
    <source>
        <dbReference type="ARBA" id="ARBA00007447"/>
    </source>
</evidence>
<keyword evidence="4" id="KW-0732">Signal</keyword>
<keyword evidence="3" id="KW-0472">Membrane</keyword>
<dbReference type="OrthoDB" id="4074350at2759"/>
<dbReference type="InterPro" id="IPR034164">
    <property type="entry name" value="Pepsin-like_dom"/>
</dbReference>
<dbReference type="GO" id="GO:0009277">
    <property type="term" value="C:fungal-type cell wall"/>
    <property type="evidence" value="ECO:0007669"/>
    <property type="project" value="TreeGrafter"/>
</dbReference>
<dbReference type="GO" id="GO:0005576">
    <property type="term" value="C:extracellular region"/>
    <property type="evidence" value="ECO:0007669"/>
    <property type="project" value="TreeGrafter"/>
</dbReference>
<evidence type="ECO:0000313" key="7">
    <source>
        <dbReference type="Proteomes" id="UP000193144"/>
    </source>
</evidence>
<keyword evidence="7" id="KW-1185">Reference proteome</keyword>
<dbReference type="Proteomes" id="UP000193144">
    <property type="component" value="Unassembled WGS sequence"/>
</dbReference>
<evidence type="ECO:0000259" key="5">
    <source>
        <dbReference type="PROSITE" id="PS51767"/>
    </source>
</evidence>
<sequence length="623" mass="67605">MRAFGHGARTRHILVLLGTLSFLTGTDGFDFFATTGAPLVERATQNTTTPAPIVASVSQYWEGNDGTWSSFAIQVGQKSQNVRVLPSTASSSTWVVYDQGCPSDAPSNCKESRGGIFNPNNSLTWVPNSIFELGIEENLDVNVFGDFGFDTVTLGWQGSGGPSVEHSILAGIGDTAFSWLGALGLNPRPTNFTSLPNSPQVSFIQALRNKNQIPSVSWAYTAGASYRLNKVFGSLVIGGYDKSRFTTPSTASPNLTFPFYTDISRDLLVGISSITASNTTTSTSSATLLKDGIFALIDSTVPHLWLPESVCTAFESAFGLIWNSNTSQYTLNSTQHTTLKTLNPSITITLSPQLPPTSPSNSISITLPYSAFDLNISWPHAESSTYYFPLKRATNETQYTLGRTFLQEAYLIADYERSNFSVWPCSWDSGTTSANIIPIRSVSDNSTTPNGNENGGSKKKGLAAGAIAGIAIGALAILILLLALLFFHRRRRRTRSHELPAHNGSSTALQDLPPGSYQLKDSSSQTELDSRTRHELNGHNNKFGLLEAPDGVKKFEMDGTATPVEKDGREAFGNGREVHEMDADTERRVDQRREDIEVFVQPPTAVGTGPEKVFPSPTTMKRR</sequence>
<evidence type="ECO:0000256" key="2">
    <source>
        <dbReference type="SAM" id="MobiDB-lite"/>
    </source>
</evidence>
<feature type="region of interest" description="Disordered" evidence="2">
    <location>
        <begin position="496"/>
        <end position="545"/>
    </location>
</feature>
<feature type="region of interest" description="Disordered" evidence="2">
    <location>
        <begin position="564"/>
        <end position="623"/>
    </location>
</feature>
<evidence type="ECO:0000256" key="4">
    <source>
        <dbReference type="SAM" id="SignalP"/>
    </source>
</evidence>
<dbReference type="PRINTS" id="PR00792">
    <property type="entry name" value="PEPSIN"/>
</dbReference>
<name>A0A1Y2AAJ0_9PLEO</name>
<gene>
    <name evidence="6" type="ORF">BCR34DRAFT_552520</name>
</gene>
<proteinExistence type="inferred from homology"/>
<organism evidence="6 7">
    <name type="scientific">Clohesyomyces aquaticus</name>
    <dbReference type="NCBI Taxonomy" id="1231657"/>
    <lineage>
        <taxon>Eukaryota</taxon>
        <taxon>Fungi</taxon>
        <taxon>Dikarya</taxon>
        <taxon>Ascomycota</taxon>
        <taxon>Pezizomycotina</taxon>
        <taxon>Dothideomycetes</taxon>
        <taxon>Pleosporomycetidae</taxon>
        <taxon>Pleosporales</taxon>
        <taxon>Lindgomycetaceae</taxon>
        <taxon>Clohesyomyces</taxon>
    </lineage>
</organism>
<feature type="compositionally biased region" description="Basic and acidic residues" evidence="2">
    <location>
        <begin position="564"/>
        <end position="596"/>
    </location>
</feature>
<dbReference type="PROSITE" id="PS51767">
    <property type="entry name" value="PEPTIDASE_A1"/>
    <property type="match status" value="1"/>
</dbReference>
<accession>A0A1Y2AAJ0</accession>
<feature type="compositionally biased region" description="Basic and acidic residues" evidence="2">
    <location>
        <begin position="528"/>
        <end position="537"/>
    </location>
</feature>